<dbReference type="EMBL" id="JAEQBW010000007">
    <property type="protein sequence ID" value="MBK6266253.1"/>
    <property type="molecule type" value="Genomic_DNA"/>
</dbReference>
<dbReference type="Pfam" id="PF00425">
    <property type="entry name" value="Chorismate_bind"/>
    <property type="match status" value="1"/>
</dbReference>
<dbReference type="SUPFAM" id="SSF56322">
    <property type="entry name" value="ADC synthase"/>
    <property type="match status" value="1"/>
</dbReference>
<evidence type="ECO:0000313" key="3">
    <source>
        <dbReference type="Proteomes" id="UP000611723"/>
    </source>
</evidence>
<proteinExistence type="predicted"/>
<dbReference type="GO" id="GO:0000162">
    <property type="term" value="P:L-tryptophan biosynthetic process"/>
    <property type="evidence" value="ECO:0007669"/>
    <property type="project" value="TreeGrafter"/>
</dbReference>
<name>A0A934WZU0_9BACT</name>
<protein>
    <submittedName>
        <fullName evidence="2">Anthranilate synthase component I family protein</fullName>
    </submittedName>
</protein>
<evidence type="ECO:0000259" key="1">
    <source>
        <dbReference type="Pfam" id="PF00425"/>
    </source>
</evidence>
<feature type="domain" description="Chorismate-utilising enzyme C-terminal" evidence="1">
    <location>
        <begin position="154"/>
        <end position="410"/>
    </location>
</feature>
<dbReference type="PRINTS" id="PR00095">
    <property type="entry name" value="ANTSNTHASEI"/>
</dbReference>
<organism evidence="2 3">
    <name type="scientific">Marivirga aurantiaca</name>
    <dbReference type="NCBI Taxonomy" id="2802615"/>
    <lineage>
        <taxon>Bacteria</taxon>
        <taxon>Pseudomonadati</taxon>
        <taxon>Bacteroidota</taxon>
        <taxon>Cytophagia</taxon>
        <taxon>Cytophagales</taxon>
        <taxon>Marivirgaceae</taxon>
        <taxon>Marivirga</taxon>
    </lineage>
</organism>
<sequence>MNKQAIVYILRWAQQFPYVCYFNPQQTENYPNGTFTHQLAIGHREIKIQGNDHFNKLKEYLNNHQEQKLYGYFSYDLKNELEKLESNNPEEINWEPMGFFEPDCIFHFHGNQVIIESEKVEFYQKELDKIIKNNKTSTTFISKKINPIIAHTSRKAYLETVNILKQHIVEGDIYEINYCINFSTEIENFDPIREFLKLSEHSPTPFSSLLKWEEKYVLCASPERFIKLEDGKIISQPIKGTARRSEDPEEDYLSKLALSKSEKEQAENMMIVDLVRNDLAKSAMPGSVKVDEFFGIYSFRHVHQMISTISALPKDRISSVDIIRNAFPMGSMTGAPKIRAMQLIEKYETTKRNIFSGSIGYFNGLSSFDFNVVIRSIFYNQQSGKLHYQVGSAITHDSVPEEEYEECLLKAHAIQQVLSRAH</sequence>
<reference evidence="2" key="1">
    <citation type="submission" date="2021-01" db="EMBL/GenBank/DDBJ databases">
        <title>Marivirga aurantiaca sp. nov., isolated from intertidal surface sediments.</title>
        <authorList>
            <person name="Zhang M."/>
        </authorList>
    </citation>
    <scope>NUCLEOTIDE SEQUENCE</scope>
    <source>
        <strain evidence="2">S37H4</strain>
    </source>
</reference>
<gene>
    <name evidence="2" type="ORF">JKA74_14500</name>
</gene>
<dbReference type="InterPro" id="IPR005801">
    <property type="entry name" value="ADC_synthase"/>
</dbReference>
<dbReference type="InterPro" id="IPR015890">
    <property type="entry name" value="Chorismate_C"/>
</dbReference>
<dbReference type="PANTHER" id="PTHR11236">
    <property type="entry name" value="AMINOBENZOATE/ANTHRANILATE SYNTHASE"/>
    <property type="match status" value="1"/>
</dbReference>
<accession>A0A934WZU0</accession>
<comment type="caution">
    <text evidence="2">The sequence shown here is derived from an EMBL/GenBank/DDBJ whole genome shotgun (WGS) entry which is preliminary data.</text>
</comment>
<evidence type="ECO:0000313" key="2">
    <source>
        <dbReference type="EMBL" id="MBK6266253.1"/>
    </source>
</evidence>
<dbReference type="Gene3D" id="3.60.120.10">
    <property type="entry name" value="Anthranilate synthase"/>
    <property type="match status" value="1"/>
</dbReference>
<keyword evidence="3" id="KW-1185">Reference proteome</keyword>
<dbReference type="Proteomes" id="UP000611723">
    <property type="component" value="Unassembled WGS sequence"/>
</dbReference>
<dbReference type="InterPro" id="IPR019999">
    <property type="entry name" value="Anth_synth_I-like"/>
</dbReference>
<dbReference type="AlphaFoldDB" id="A0A934WZU0"/>
<dbReference type="PANTHER" id="PTHR11236:SF9">
    <property type="entry name" value="ANTHRANILATE SYNTHASE COMPONENT 1"/>
    <property type="match status" value="1"/>
</dbReference>